<name>A0A6A6DYJ1_9PEZI</name>
<dbReference type="OrthoDB" id="10543071at2759"/>
<feature type="non-terminal residue" evidence="2">
    <location>
        <position position="82"/>
    </location>
</feature>
<protein>
    <submittedName>
        <fullName evidence="2">Uncharacterized protein</fullName>
    </submittedName>
</protein>
<accession>A0A6A6DYJ1</accession>
<organism evidence="2 3">
    <name type="scientific">Zopfia rhizophila CBS 207.26</name>
    <dbReference type="NCBI Taxonomy" id="1314779"/>
    <lineage>
        <taxon>Eukaryota</taxon>
        <taxon>Fungi</taxon>
        <taxon>Dikarya</taxon>
        <taxon>Ascomycota</taxon>
        <taxon>Pezizomycotina</taxon>
        <taxon>Dothideomycetes</taxon>
        <taxon>Dothideomycetes incertae sedis</taxon>
        <taxon>Zopfiaceae</taxon>
        <taxon>Zopfia</taxon>
    </lineage>
</organism>
<reference evidence="2" key="1">
    <citation type="journal article" date="2020" name="Stud. Mycol.">
        <title>101 Dothideomycetes genomes: a test case for predicting lifestyles and emergence of pathogens.</title>
        <authorList>
            <person name="Haridas S."/>
            <person name="Albert R."/>
            <person name="Binder M."/>
            <person name="Bloem J."/>
            <person name="Labutti K."/>
            <person name="Salamov A."/>
            <person name="Andreopoulos B."/>
            <person name="Baker S."/>
            <person name="Barry K."/>
            <person name="Bills G."/>
            <person name="Bluhm B."/>
            <person name="Cannon C."/>
            <person name="Castanera R."/>
            <person name="Culley D."/>
            <person name="Daum C."/>
            <person name="Ezra D."/>
            <person name="Gonzalez J."/>
            <person name="Henrissat B."/>
            <person name="Kuo A."/>
            <person name="Liang C."/>
            <person name="Lipzen A."/>
            <person name="Lutzoni F."/>
            <person name="Magnuson J."/>
            <person name="Mondo S."/>
            <person name="Nolan M."/>
            <person name="Ohm R."/>
            <person name="Pangilinan J."/>
            <person name="Park H.-J."/>
            <person name="Ramirez L."/>
            <person name="Alfaro M."/>
            <person name="Sun H."/>
            <person name="Tritt A."/>
            <person name="Yoshinaga Y."/>
            <person name="Zwiers L.-H."/>
            <person name="Turgeon B."/>
            <person name="Goodwin S."/>
            <person name="Spatafora J."/>
            <person name="Crous P."/>
            <person name="Grigoriev I."/>
        </authorList>
    </citation>
    <scope>NUCLEOTIDE SEQUENCE</scope>
    <source>
        <strain evidence="2">CBS 207.26</strain>
    </source>
</reference>
<evidence type="ECO:0000313" key="2">
    <source>
        <dbReference type="EMBL" id="KAF2184761.1"/>
    </source>
</evidence>
<dbReference type="AlphaFoldDB" id="A0A6A6DYJ1"/>
<dbReference type="Proteomes" id="UP000800200">
    <property type="component" value="Unassembled WGS sequence"/>
</dbReference>
<evidence type="ECO:0000256" key="1">
    <source>
        <dbReference type="SAM" id="MobiDB-lite"/>
    </source>
</evidence>
<keyword evidence="3" id="KW-1185">Reference proteome</keyword>
<proteinExistence type="predicted"/>
<feature type="compositionally biased region" description="Low complexity" evidence="1">
    <location>
        <begin position="1"/>
        <end position="33"/>
    </location>
</feature>
<sequence length="82" mass="8907">HHSAASKQLARALAATPQSSAPSSREGSPGSSPIVTVTHEYPQNELANAGIQFDIDWDQVWRNGKKLVANRVGYRVKHSSQL</sequence>
<feature type="non-terminal residue" evidence="2">
    <location>
        <position position="1"/>
    </location>
</feature>
<dbReference type="EMBL" id="ML994636">
    <property type="protein sequence ID" value="KAF2184761.1"/>
    <property type="molecule type" value="Genomic_DNA"/>
</dbReference>
<gene>
    <name evidence="2" type="ORF">K469DRAFT_474393</name>
</gene>
<feature type="region of interest" description="Disordered" evidence="1">
    <location>
        <begin position="1"/>
        <end position="36"/>
    </location>
</feature>
<evidence type="ECO:0000313" key="3">
    <source>
        <dbReference type="Proteomes" id="UP000800200"/>
    </source>
</evidence>